<dbReference type="InterPro" id="IPR001830">
    <property type="entry name" value="Glyco_trans_20"/>
</dbReference>
<gene>
    <name evidence="2" type="ORF">I596_2957</name>
</gene>
<dbReference type="CDD" id="cd03788">
    <property type="entry name" value="GT20_TPS"/>
    <property type="match status" value="1"/>
</dbReference>
<evidence type="ECO:0000313" key="2">
    <source>
        <dbReference type="EMBL" id="ANB18950.1"/>
    </source>
</evidence>
<sequence>MGRLVVVSNRVAVPRERRAGGLAAAMHAALSQRGGLWFGWSGRVVAAPADAPKMEAQGAITYALTDLGRADYEAYYLGYANRALWPLFHYQPNLVEFSRANLEGYLRVNRRFAAQLARLLREDDTVWVHDYHLIPLASELRALGVGARIGFFLHIPLPAPELMAMLPGHRRLVESLADYDLVGLQTEADRHALADYFVRECGASTADGRLILTPGGRRFRIGAFPISIDTALIARLATSGSTNAATRGLVSSLQGRALAIGVDRLDYSKGLPERFEAFGRFLARHAERRRQVSMMQIAPLSREDVPEYRELRERLERMAGATNGQYAEPDWVPIRYINRSFQQATLSGYYRVAQIGLVTPLRDGMNLVAKEFVAAQGADDPGVLVLSRFAGSANELAGALLVNPHDVDDTAEAIEQALAMPLAERRARWQTMFDWLRTHDIAAWRDAFLAALDAG</sequence>
<dbReference type="Pfam" id="PF00982">
    <property type="entry name" value="Glyco_transf_20"/>
    <property type="match status" value="1"/>
</dbReference>
<dbReference type="STRING" id="1300342.I596_2957"/>
<dbReference type="SUPFAM" id="SSF53756">
    <property type="entry name" value="UDP-Glycosyltransferase/glycogen phosphorylase"/>
    <property type="match status" value="1"/>
</dbReference>
<dbReference type="PANTHER" id="PTHR10788">
    <property type="entry name" value="TREHALOSE-6-PHOSPHATE SYNTHASE"/>
    <property type="match status" value="1"/>
</dbReference>
<evidence type="ECO:0000313" key="3">
    <source>
        <dbReference type="Proteomes" id="UP000076830"/>
    </source>
</evidence>
<dbReference type="EMBL" id="CP015249">
    <property type="protein sequence ID" value="ANB18950.1"/>
    <property type="molecule type" value="Genomic_DNA"/>
</dbReference>
<comment type="similarity">
    <text evidence="1">Belongs to the glycosyltransferase 20 family.</text>
</comment>
<keyword evidence="3" id="KW-1185">Reference proteome</keyword>
<dbReference type="RefSeq" id="WP_067649138.1">
    <property type="nucleotide sequence ID" value="NZ_CP015249.1"/>
</dbReference>
<dbReference type="Gene3D" id="3.40.50.2000">
    <property type="entry name" value="Glycogen Phosphorylase B"/>
    <property type="match status" value="2"/>
</dbReference>
<accession>A0A160DX98</accession>
<proteinExistence type="inferred from homology"/>
<dbReference type="GO" id="GO:0005992">
    <property type="term" value="P:trehalose biosynthetic process"/>
    <property type="evidence" value="ECO:0007669"/>
    <property type="project" value="InterPro"/>
</dbReference>
<reference evidence="2 3" key="1">
    <citation type="submission" date="2016-04" db="EMBL/GenBank/DDBJ databases">
        <title>Complete genome sequence of Dokdonella koreensis DS-123T.</title>
        <authorList>
            <person name="Kim J.F."/>
            <person name="Lee H."/>
            <person name="Kwak M.-J."/>
        </authorList>
    </citation>
    <scope>NUCLEOTIDE SEQUENCE [LARGE SCALE GENOMIC DNA]</scope>
    <source>
        <strain evidence="2 3">DS-123</strain>
    </source>
</reference>
<organism evidence="2 3">
    <name type="scientific">Dokdonella koreensis DS-123</name>
    <dbReference type="NCBI Taxonomy" id="1300342"/>
    <lineage>
        <taxon>Bacteria</taxon>
        <taxon>Pseudomonadati</taxon>
        <taxon>Pseudomonadota</taxon>
        <taxon>Gammaproteobacteria</taxon>
        <taxon>Lysobacterales</taxon>
        <taxon>Rhodanobacteraceae</taxon>
        <taxon>Dokdonella</taxon>
    </lineage>
</organism>
<dbReference type="KEGG" id="dko:I596_2957"/>
<evidence type="ECO:0000256" key="1">
    <source>
        <dbReference type="ARBA" id="ARBA00008799"/>
    </source>
</evidence>
<dbReference type="PATRIC" id="fig|1300342.3.peg.2885"/>
<dbReference type="PANTHER" id="PTHR10788:SF106">
    <property type="entry name" value="BCDNA.GH08860"/>
    <property type="match status" value="1"/>
</dbReference>
<dbReference type="GO" id="GO:0003825">
    <property type="term" value="F:alpha,alpha-trehalose-phosphate synthase (UDP-forming) activity"/>
    <property type="evidence" value="ECO:0007669"/>
    <property type="project" value="TreeGrafter"/>
</dbReference>
<dbReference type="OrthoDB" id="9815690at2"/>
<protein>
    <submittedName>
        <fullName evidence="2">Alpha,alpha-trehalose-phosphate synthase</fullName>
    </submittedName>
</protein>
<dbReference type="Proteomes" id="UP000076830">
    <property type="component" value="Chromosome"/>
</dbReference>
<dbReference type="AlphaFoldDB" id="A0A160DX98"/>
<name>A0A160DX98_9GAMM</name>